<dbReference type="AlphaFoldDB" id="F8NY73"/>
<proteinExistence type="predicted"/>
<sequence length="833" mass="91015">MDPLQHPPSLTNMQDYPDSLNLSEVESLSDSDWLDIASNRESDDNDSVCSSRDTDHDELERRQLSDSRSRRSSTSFGSSRDGEVDAWEGFVEDSADEGTPDDVRVPVSPTLPHTADTSSTNSEFFERDPLEEQRVKEGLDQSMISTLSSSRSSSLHSSTIHTSSRDLRLSFPDPIKSSLDELANTSYEDIPSPSETTSSVADGDIAMALPQPVDPGSSLTPEVPALAEHIPDVSTPFITSDLNISLYGFSSANKWSMADKILEKLALGAGVTIALSLEDFDGSIRQFSVKEKAGRNMPFPNIITVVDRTRESVNDKEDLFTDQPSLAIVYMPCSPISLSTHTFYLPILVPSLSVLDSLGSEDTLRGSAQQMWDVLNIPQSKIFPIMEGTHSSVVEEEIINRLPPSQVCRAFERLLTRGKRTNKGLRELNHAPVITLLTIVSLVLGVVVSSTMPSSGPAMAPTPVPSTTYSASSSIWGLLRPAVNHSHTVIPPKTELTSAVISSSLKDFALSVFNPVPTSSNSKYCTGPITECGCGRPPSSWGERFKSSTDIILRPIPSGLTFDTSSNALSLIPQASQIARQSAASVPTLSSSSELSTASFSFGLGLTLPTSLSHAVNLYIPPLLAVVRDDVQDILDALDELMRVISHQANFMFSQTTALIQRSAIYAEKGSDGLKSAKETLYRRHERAQKRAREMKEKGAQWIVQHAGFAKGKAKEIAEGLGVDGWRSQWFGKEGFAHKEEVETDDWVSQWFGNGGYGQEGKVPEEVEEVESWGSHWFGKELNKRYADAESASCSTGGKKAKKINRGCRDGKLGRLSRMQKRNRKFARSIEQA</sequence>
<accession>F8NY73</accession>
<dbReference type="OrthoDB" id="3256495at2759"/>
<feature type="region of interest" description="Disordered" evidence="1">
    <location>
        <begin position="27"/>
        <end position="128"/>
    </location>
</feature>
<dbReference type="Proteomes" id="UP000008064">
    <property type="component" value="Unassembled WGS sequence"/>
</dbReference>
<dbReference type="KEGG" id="sla:SERLADRAFT_415789"/>
<gene>
    <name evidence="2" type="ORF">SERLADRAFT_415789</name>
</gene>
<evidence type="ECO:0000256" key="1">
    <source>
        <dbReference type="SAM" id="MobiDB-lite"/>
    </source>
</evidence>
<evidence type="ECO:0000313" key="2">
    <source>
        <dbReference type="EMBL" id="EGO24835.1"/>
    </source>
</evidence>
<name>F8NY73_SERL9</name>
<reference evidence="2" key="1">
    <citation type="submission" date="2011-04" db="EMBL/GenBank/DDBJ databases">
        <title>Evolution of plant cell wall degrading machinery underlies the functional diversity of forest fungi.</title>
        <authorList>
            <consortium name="US DOE Joint Genome Institute (JGI-PGF)"/>
            <person name="Eastwood D.C."/>
            <person name="Floudas D."/>
            <person name="Binder M."/>
            <person name="Majcherczyk A."/>
            <person name="Schneider P."/>
            <person name="Aerts A."/>
            <person name="Asiegbu F.O."/>
            <person name="Baker S.E."/>
            <person name="Barry K."/>
            <person name="Bendiksby M."/>
            <person name="Blumentritt M."/>
            <person name="Coutinho P.M."/>
            <person name="Cullen D."/>
            <person name="Cullen D."/>
            <person name="Gathman A."/>
            <person name="Goodell B."/>
            <person name="Henrissat B."/>
            <person name="Ihrmark K."/>
            <person name="Kauserud H."/>
            <person name="Kohler A."/>
            <person name="LaButti K."/>
            <person name="Lapidus A."/>
            <person name="Lavin J.L."/>
            <person name="Lee Y.-H."/>
            <person name="Lindquist E."/>
            <person name="Lilly W."/>
            <person name="Lucas S."/>
            <person name="Morin E."/>
            <person name="Murat C."/>
            <person name="Oguiza J.A."/>
            <person name="Park J."/>
            <person name="Pisabarro A.G."/>
            <person name="Riley R."/>
            <person name="Rosling A."/>
            <person name="Salamov A."/>
            <person name="Schmidt O."/>
            <person name="Schmutz J."/>
            <person name="Skrede I."/>
            <person name="Stenlid J."/>
            <person name="Wiebenga A."/>
            <person name="Xie X."/>
            <person name="Kues U."/>
            <person name="Hibbett D.S."/>
            <person name="Hoffmeister D."/>
            <person name="Hogberg N."/>
            <person name="Martin F."/>
            <person name="Grigoriev I.V."/>
            <person name="Watkinson S.C."/>
        </authorList>
    </citation>
    <scope>NUCLEOTIDE SEQUENCE</scope>
    <source>
        <strain evidence="2">S7.9</strain>
    </source>
</reference>
<organism>
    <name type="scientific">Serpula lacrymans var. lacrymans (strain S7.9)</name>
    <name type="common">Dry rot fungus</name>
    <dbReference type="NCBI Taxonomy" id="578457"/>
    <lineage>
        <taxon>Eukaryota</taxon>
        <taxon>Fungi</taxon>
        <taxon>Dikarya</taxon>
        <taxon>Basidiomycota</taxon>
        <taxon>Agaricomycotina</taxon>
        <taxon>Agaricomycetes</taxon>
        <taxon>Agaricomycetidae</taxon>
        <taxon>Boletales</taxon>
        <taxon>Coniophorineae</taxon>
        <taxon>Serpulaceae</taxon>
        <taxon>Serpula</taxon>
    </lineage>
</organism>
<dbReference type="HOGENOM" id="CLU_386169_0_0_1"/>
<dbReference type="EMBL" id="GL945434">
    <property type="protein sequence ID" value="EGO24835.1"/>
    <property type="molecule type" value="Genomic_DNA"/>
</dbReference>
<protein>
    <submittedName>
        <fullName evidence="2">Uncharacterized protein</fullName>
    </submittedName>
</protein>
<feature type="compositionally biased region" description="Acidic residues" evidence="1">
    <location>
        <begin position="84"/>
        <end position="100"/>
    </location>
</feature>
<feature type="compositionally biased region" description="Basic and acidic residues" evidence="1">
    <location>
        <begin position="52"/>
        <end position="69"/>
    </location>
</feature>
<dbReference type="RefSeq" id="XP_007318854.1">
    <property type="nucleotide sequence ID" value="XM_007318792.1"/>
</dbReference>
<dbReference type="GeneID" id="18813404"/>